<keyword evidence="12 13" id="KW-0807">Transducer</keyword>
<evidence type="ECO:0000256" key="5">
    <source>
        <dbReference type="ARBA" id="ARBA00022507"/>
    </source>
</evidence>
<evidence type="ECO:0000313" key="33">
    <source>
        <dbReference type="EMBL" id="AWV49720.1"/>
    </source>
</evidence>
<evidence type="ECO:0000256" key="10">
    <source>
        <dbReference type="ARBA" id="ARBA00023170"/>
    </source>
</evidence>
<evidence type="ECO:0000313" key="18">
    <source>
        <dbReference type="EMBL" id="AWV49697.1"/>
    </source>
</evidence>
<evidence type="ECO:0000313" key="19">
    <source>
        <dbReference type="EMBL" id="AWV49698.1"/>
    </source>
</evidence>
<feature type="transmembrane region" description="Helical" evidence="13">
    <location>
        <begin position="180"/>
        <end position="208"/>
    </location>
</feature>
<evidence type="ECO:0000256" key="9">
    <source>
        <dbReference type="ARBA" id="ARBA00023136"/>
    </source>
</evidence>
<organism evidence="20">
    <name type="scientific">Nannospalax galili</name>
    <name type="common">Northern Israeli blind subterranean mole rat</name>
    <name type="synonym">Spalax galili</name>
    <dbReference type="NCBI Taxonomy" id="1026970"/>
    <lineage>
        <taxon>Eukaryota</taxon>
        <taxon>Metazoa</taxon>
        <taxon>Chordata</taxon>
        <taxon>Craniata</taxon>
        <taxon>Vertebrata</taxon>
        <taxon>Euteleostomi</taxon>
        <taxon>Mammalia</taxon>
        <taxon>Eutheria</taxon>
        <taxon>Euarchontoglires</taxon>
        <taxon>Glires</taxon>
        <taxon>Rodentia</taxon>
        <taxon>Myomorpha</taxon>
        <taxon>Muroidea</taxon>
        <taxon>Spalacidae</taxon>
        <taxon>Spalacinae</taxon>
        <taxon>Nannospalax</taxon>
    </lineage>
</organism>
<keyword evidence="6 13" id="KW-0812">Transmembrane</keyword>
<dbReference type="EMBL" id="MF119447">
    <property type="protein sequence ID" value="AWV49698.1"/>
    <property type="molecule type" value="Genomic_DNA"/>
</dbReference>
<feature type="transmembrane region" description="Helical" evidence="13">
    <location>
        <begin position="12"/>
        <end position="33"/>
    </location>
</feature>
<evidence type="ECO:0000313" key="29">
    <source>
        <dbReference type="EMBL" id="AWV49716.1"/>
    </source>
</evidence>
<dbReference type="EMBL" id="MF119487">
    <property type="protein sequence ID" value="AWV49738.1"/>
    <property type="molecule type" value="Genomic_DNA"/>
</dbReference>
<dbReference type="PANTHER" id="PTHR24062">
    <property type="entry name" value="VOMERONASAL TYPE-1 RECEPTOR"/>
    <property type="match status" value="1"/>
</dbReference>
<evidence type="ECO:0000313" key="16">
    <source>
        <dbReference type="EMBL" id="AWV49695.1"/>
    </source>
</evidence>
<dbReference type="EMBL" id="MF119468">
    <property type="protein sequence ID" value="AWV49719.1"/>
    <property type="molecule type" value="Genomic_DNA"/>
</dbReference>
<evidence type="ECO:0000313" key="25">
    <source>
        <dbReference type="EMBL" id="AWV49712.1"/>
    </source>
</evidence>
<sequence>MDFWNMTMGIFFLSQSTTGILGNISLLSSYLSLYYRKCILKPTDLILMHLMIVNPLIILSKGVPHIIAAFGWKQFFTDFGCRLSLYIERVCRSMSIASTCLLSVFQAITISPRVSCWKDHKVRAPKHIGLSISFCWVLYMVVNFLFPVLANIKRNTKNITGQRDFEYCFITNRNEITVSLYIALLAFPEVLFSVLMVWSSSFMVVILYRHKQRVQYIRRAHDSTRTSPESRATQSILALVSTFLASYTLSSILQGSIALLYNPDWWLMNVTSFVSLCFPSFGPFVLMNHESIVSRLCLVFMRNKNISK</sequence>
<evidence type="ECO:0000259" key="14">
    <source>
        <dbReference type="PROSITE" id="PS50262"/>
    </source>
</evidence>
<name>A0A4Y1N4W2_NANGA</name>
<evidence type="ECO:0000313" key="37">
    <source>
        <dbReference type="EMBL" id="AWV49746.1"/>
    </source>
</evidence>
<comment type="similarity">
    <text evidence="3 13">Belongs to the G-protein coupled receptor 1 family.</text>
</comment>
<proteinExistence type="inferred from homology"/>
<keyword evidence="11" id="KW-0325">Glycoprotein</keyword>
<keyword evidence="9 13" id="KW-0472">Membrane</keyword>
<dbReference type="EMBL" id="MF119444">
    <property type="protein sequence ID" value="AWV49695.1"/>
    <property type="molecule type" value="Genomic_DNA"/>
</dbReference>
<evidence type="ECO:0000256" key="4">
    <source>
        <dbReference type="ARBA" id="ARBA00022475"/>
    </source>
</evidence>
<evidence type="ECO:0000313" key="21">
    <source>
        <dbReference type="EMBL" id="AWV49705.1"/>
    </source>
</evidence>
<evidence type="ECO:0000313" key="22">
    <source>
        <dbReference type="EMBL" id="AWV49708.1"/>
    </source>
</evidence>
<evidence type="ECO:0000313" key="32">
    <source>
        <dbReference type="EMBL" id="AWV49719.1"/>
    </source>
</evidence>
<feature type="transmembrane region" description="Helical" evidence="13">
    <location>
        <begin position="266"/>
        <end position="286"/>
    </location>
</feature>
<dbReference type="EMBL" id="MF119469">
    <property type="protein sequence ID" value="AWV49720.1"/>
    <property type="molecule type" value="Genomic_DNA"/>
</dbReference>
<feature type="transmembrane region" description="Helical" evidence="13">
    <location>
        <begin position="236"/>
        <end position="260"/>
    </location>
</feature>
<dbReference type="EMBL" id="MF119489">
    <property type="protein sequence ID" value="AWV49740.1"/>
    <property type="molecule type" value="Genomic_DNA"/>
</dbReference>
<dbReference type="EMBL" id="MF119461">
    <property type="protein sequence ID" value="AWV49712.1"/>
    <property type="molecule type" value="Genomic_DNA"/>
</dbReference>
<gene>
    <name evidence="20" type="primary">V1R10</name>
</gene>
<dbReference type="AlphaFoldDB" id="A0A4Y1N4W2"/>
<dbReference type="FunFam" id="1.20.1070.10:FF:000033">
    <property type="entry name" value="Vomeronasal type-1 receptor"/>
    <property type="match status" value="1"/>
</dbReference>
<dbReference type="InterPro" id="IPR017452">
    <property type="entry name" value="GPCR_Rhodpsn_7TM"/>
</dbReference>
<evidence type="ECO:0000313" key="30">
    <source>
        <dbReference type="EMBL" id="AWV49717.1"/>
    </source>
</evidence>
<feature type="transmembrane region" description="Helical" evidence="13">
    <location>
        <begin position="45"/>
        <end position="72"/>
    </location>
</feature>
<evidence type="ECO:0000313" key="34">
    <source>
        <dbReference type="EMBL" id="AWV49738.1"/>
    </source>
</evidence>
<dbReference type="EMBL" id="MF119488">
    <property type="protein sequence ID" value="AWV49739.1"/>
    <property type="molecule type" value="Genomic_DNA"/>
</dbReference>
<evidence type="ECO:0000256" key="13">
    <source>
        <dbReference type="RuleBase" id="RU364061"/>
    </source>
</evidence>
<dbReference type="Gene3D" id="1.20.1070.10">
    <property type="entry name" value="Rhodopsin 7-helix transmembrane proteins"/>
    <property type="match status" value="1"/>
</dbReference>
<evidence type="ECO:0000256" key="3">
    <source>
        <dbReference type="ARBA" id="ARBA00010663"/>
    </source>
</evidence>
<evidence type="ECO:0000313" key="36">
    <source>
        <dbReference type="EMBL" id="AWV49740.1"/>
    </source>
</evidence>
<evidence type="ECO:0000256" key="8">
    <source>
        <dbReference type="ARBA" id="ARBA00023040"/>
    </source>
</evidence>
<evidence type="ECO:0000313" key="27">
    <source>
        <dbReference type="EMBL" id="AWV49714.1"/>
    </source>
</evidence>
<dbReference type="EMBL" id="MF119454">
    <property type="protein sequence ID" value="AWV49705.1"/>
    <property type="molecule type" value="Genomic_DNA"/>
</dbReference>
<accession>A0A4Y1N4W2</accession>
<dbReference type="EMBL" id="MF119449">
    <property type="protein sequence ID" value="AWV49700.1"/>
    <property type="molecule type" value="Genomic_DNA"/>
</dbReference>
<dbReference type="EMBL" id="MF119457">
    <property type="protein sequence ID" value="AWV49708.1"/>
    <property type="molecule type" value="Genomic_DNA"/>
</dbReference>
<dbReference type="Pfam" id="PF03402">
    <property type="entry name" value="V1R"/>
    <property type="match status" value="1"/>
</dbReference>
<evidence type="ECO:0000256" key="7">
    <source>
        <dbReference type="ARBA" id="ARBA00022989"/>
    </source>
</evidence>
<evidence type="ECO:0000313" key="15">
    <source>
        <dbReference type="EMBL" id="AWV49694.1"/>
    </source>
</evidence>
<dbReference type="EMBL" id="MF119465">
    <property type="protein sequence ID" value="AWV49716.1"/>
    <property type="molecule type" value="Genomic_DNA"/>
</dbReference>
<keyword evidence="5 13" id="KW-0589">Pheromone response</keyword>
<keyword evidence="4 13" id="KW-1003">Cell membrane</keyword>
<evidence type="ECO:0000313" key="28">
    <source>
        <dbReference type="EMBL" id="AWV49715.1"/>
    </source>
</evidence>
<reference evidence="20" key="1">
    <citation type="submission" date="2017-05" db="EMBL/GenBank/DDBJ databases">
        <authorList>
            <person name="Jiao H."/>
            <person name="Zhao H."/>
        </authorList>
    </citation>
    <scope>NUCLEOTIDE SEQUENCE</scope>
    <source>
        <strain evidence="15">B1-1</strain>
        <strain evidence="16">B1-2</strain>
        <strain evidence="25">B10-1</strain>
        <strain evidence="26">B10-2</strain>
        <strain evidence="27">B11-1</strain>
        <strain evidence="28">B11-2</strain>
        <strain evidence="29">B12-1</strain>
        <strain evidence="30">B12-2</strain>
        <strain evidence="31">B13-1</strain>
        <strain evidence="32">B13-2</strain>
        <strain evidence="33">B14-1</strain>
        <strain evidence="17">B2-1</strain>
        <strain evidence="18">B2-2</strain>
        <strain evidence="19">B3-1</strain>
        <strain evidence="20">B4-1</strain>
        <strain evidence="21">B6-2</strain>
        <strain evidence="22">B8-1</strain>
        <strain evidence="23">B8-2</strain>
        <strain evidence="24">B9-2</strain>
        <strain evidence="37">C11-1</strain>
        <strain evidence="34">C7-1</strain>
        <strain evidence="35">C7-2</strain>
        <strain evidence="36">C8-1</strain>
        <tissue evidence="20">Muscle</tissue>
    </source>
</reference>
<protein>
    <recommendedName>
        <fullName evidence="13">Vomeronasal type-1 receptor</fullName>
    </recommendedName>
</protein>
<feature type="domain" description="G-protein coupled receptors family 1 profile" evidence="14">
    <location>
        <begin position="22"/>
        <end position="286"/>
    </location>
</feature>
<evidence type="ECO:0000313" key="26">
    <source>
        <dbReference type="EMBL" id="AWV49713.1"/>
    </source>
</evidence>
<evidence type="ECO:0000256" key="6">
    <source>
        <dbReference type="ARBA" id="ARBA00022692"/>
    </source>
</evidence>
<dbReference type="EMBL" id="MF119462">
    <property type="protein sequence ID" value="AWV49713.1"/>
    <property type="molecule type" value="Genomic_DNA"/>
</dbReference>
<dbReference type="GO" id="GO:0007606">
    <property type="term" value="P:sensory perception of chemical stimulus"/>
    <property type="evidence" value="ECO:0007669"/>
    <property type="project" value="UniProtKB-ARBA"/>
</dbReference>
<dbReference type="EMBL" id="MF119464">
    <property type="protein sequence ID" value="AWV49715.1"/>
    <property type="molecule type" value="Genomic_DNA"/>
</dbReference>
<dbReference type="EMBL" id="MF119460">
    <property type="protein sequence ID" value="AWV49711.1"/>
    <property type="molecule type" value="Genomic_DNA"/>
</dbReference>
<dbReference type="GO" id="GO:0005886">
    <property type="term" value="C:plasma membrane"/>
    <property type="evidence" value="ECO:0007669"/>
    <property type="project" value="UniProtKB-SubCell"/>
</dbReference>
<dbReference type="InterPro" id="IPR004072">
    <property type="entry name" value="Vmron_rcpt_1"/>
</dbReference>
<keyword evidence="7 13" id="KW-1133">Transmembrane helix</keyword>
<keyword evidence="10 13" id="KW-0675">Receptor</keyword>
<keyword evidence="8 13" id="KW-0297">G-protein coupled receptor</keyword>
<dbReference type="EMBL" id="MF119446">
    <property type="protein sequence ID" value="AWV49697.1"/>
    <property type="molecule type" value="Genomic_DNA"/>
</dbReference>
<dbReference type="PRINTS" id="PR01534">
    <property type="entry name" value="VOMERONASL1R"/>
</dbReference>
<evidence type="ECO:0000313" key="20">
    <source>
        <dbReference type="EMBL" id="AWV49700.1"/>
    </source>
</evidence>
<comment type="function">
    <text evidence="1">Putative pheromone receptor.</text>
</comment>
<dbReference type="GO" id="GO:0019236">
    <property type="term" value="P:response to pheromone"/>
    <property type="evidence" value="ECO:0007669"/>
    <property type="project" value="UniProtKB-KW"/>
</dbReference>
<dbReference type="EMBL" id="MF119466">
    <property type="protein sequence ID" value="AWV49717.1"/>
    <property type="molecule type" value="Genomic_DNA"/>
</dbReference>
<evidence type="ECO:0000313" key="17">
    <source>
        <dbReference type="EMBL" id="AWV49696.1"/>
    </source>
</evidence>
<feature type="transmembrane region" description="Helical" evidence="13">
    <location>
        <begin position="128"/>
        <end position="150"/>
    </location>
</feature>
<dbReference type="EMBL" id="MF119463">
    <property type="protein sequence ID" value="AWV49714.1"/>
    <property type="molecule type" value="Genomic_DNA"/>
</dbReference>
<dbReference type="EMBL" id="MF119445">
    <property type="protein sequence ID" value="AWV49696.1"/>
    <property type="molecule type" value="Genomic_DNA"/>
</dbReference>
<dbReference type="EMBL" id="MF119458">
    <property type="protein sequence ID" value="AWV49709.1"/>
    <property type="molecule type" value="Genomic_DNA"/>
</dbReference>
<evidence type="ECO:0000313" key="35">
    <source>
        <dbReference type="EMBL" id="AWV49739.1"/>
    </source>
</evidence>
<evidence type="ECO:0000256" key="1">
    <source>
        <dbReference type="ARBA" id="ARBA00003878"/>
    </source>
</evidence>
<evidence type="ECO:0000256" key="2">
    <source>
        <dbReference type="ARBA" id="ARBA00004651"/>
    </source>
</evidence>
<dbReference type="EMBL" id="MF119495">
    <property type="protein sequence ID" value="AWV49746.1"/>
    <property type="molecule type" value="Genomic_DNA"/>
</dbReference>
<comment type="subcellular location">
    <subcellularLocation>
        <location evidence="2 13">Cell membrane</location>
        <topology evidence="2 13">Multi-pass membrane protein</topology>
    </subcellularLocation>
</comment>
<evidence type="ECO:0000313" key="31">
    <source>
        <dbReference type="EMBL" id="AWV49718.1"/>
    </source>
</evidence>
<dbReference type="EMBL" id="MF119467">
    <property type="protein sequence ID" value="AWV49718.1"/>
    <property type="molecule type" value="Genomic_DNA"/>
</dbReference>
<evidence type="ECO:0000256" key="12">
    <source>
        <dbReference type="ARBA" id="ARBA00023224"/>
    </source>
</evidence>
<dbReference type="SUPFAM" id="SSF81321">
    <property type="entry name" value="Family A G protein-coupled receptor-like"/>
    <property type="match status" value="1"/>
</dbReference>
<evidence type="ECO:0000313" key="23">
    <source>
        <dbReference type="EMBL" id="AWV49709.1"/>
    </source>
</evidence>
<dbReference type="GO" id="GO:0016503">
    <property type="term" value="F:pheromone receptor activity"/>
    <property type="evidence" value="ECO:0007669"/>
    <property type="project" value="InterPro"/>
</dbReference>
<dbReference type="PROSITE" id="PS50262">
    <property type="entry name" value="G_PROTEIN_RECEP_F1_2"/>
    <property type="match status" value="1"/>
</dbReference>
<evidence type="ECO:0000313" key="24">
    <source>
        <dbReference type="EMBL" id="AWV49711.1"/>
    </source>
</evidence>
<dbReference type="EMBL" id="MF119443">
    <property type="protein sequence ID" value="AWV49694.1"/>
    <property type="molecule type" value="Genomic_DNA"/>
</dbReference>
<evidence type="ECO:0000256" key="11">
    <source>
        <dbReference type="ARBA" id="ARBA00023180"/>
    </source>
</evidence>